<organism evidence="2 3">
    <name type="scientific">Rhizobium lemnae</name>
    <dbReference type="NCBI Taxonomy" id="1214924"/>
    <lineage>
        <taxon>Bacteria</taxon>
        <taxon>Pseudomonadati</taxon>
        <taxon>Pseudomonadota</taxon>
        <taxon>Alphaproteobacteria</taxon>
        <taxon>Hyphomicrobiales</taxon>
        <taxon>Rhizobiaceae</taxon>
        <taxon>Rhizobium/Agrobacterium group</taxon>
        <taxon>Rhizobium</taxon>
    </lineage>
</organism>
<gene>
    <name evidence="2" type="ORF">ACFOVS_17930</name>
</gene>
<evidence type="ECO:0000313" key="2">
    <source>
        <dbReference type="EMBL" id="MFC3969978.1"/>
    </source>
</evidence>
<feature type="domain" description="Amidase" evidence="1">
    <location>
        <begin position="44"/>
        <end position="438"/>
    </location>
</feature>
<accession>A0ABV8EDK8</accession>
<dbReference type="SUPFAM" id="SSF75304">
    <property type="entry name" value="Amidase signature (AS) enzymes"/>
    <property type="match status" value="1"/>
</dbReference>
<dbReference type="EMBL" id="JBHSBD010000083">
    <property type="protein sequence ID" value="MFC3969978.1"/>
    <property type="molecule type" value="Genomic_DNA"/>
</dbReference>
<dbReference type="InterPro" id="IPR036928">
    <property type="entry name" value="AS_sf"/>
</dbReference>
<dbReference type="Pfam" id="PF01425">
    <property type="entry name" value="Amidase"/>
    <property type="match status" value="1"/>
</dbReference>
<dbReference type="InterPro" id="IPR023631">
    <property type="entry name" value="Amidase_dom"/>
</dbReference>
<keyword evidence="3" id="KW-1185">Reference proteome</keyword>
<reference evidence="3" key="1">
    <citation type="journal article" date="2019" name="Int. J. Syst. Evol. Microbiol.">
        <title>The Global Catalogue of Microorganisms (GCM) 10K type strain sequencing project: providing services to taxonomists for standard genome sequencing and annotation.</title>
        <authorList>
            <consortium name="The Broad Institute Genomics Platform"/>
            <consortium name="The Broad Institute Genome Sequencing Center for Infectious Disease"/>
            <person name="Wu L."/>
            <person name="Ma J."/>
        </authorList>
    </citation>
    <scope>NUCLEOTIDE SEQUENCE [LARGE SCALE GENOMIC DNA]</scope>
    <source>
        <strain evidence="3">TBRC 5781</strain>
    </source>
</reference>
<proteinExistence type="predicted"/>
<name>A0ABV8EDK8_9HYPH</name>
<dbReference type="Proteomes" id="UP001595697">
    <property type="component" value="Unassembled WGS sequence"/>
</dbReference>
<dbReference type="InterPro" id="IPR000120">
    <property type="entry name" value="Amidase"/>
</dbReference>
<protein>
    <submittedName>
        <fullName evidence="2">Amidase</fullName>
    </submittedName>
</protein>
<dbReference type="NCBIfam" id="NF005460">
    <property type="entry name" value="PRK07056.1"/>
    <property type="match status" value="1"/>
</dbReference>
<dbReference type="RefSeq" id="WP_247259960.1">
    <property type="nucleotide sequence ID" value="NZ_JALJQZ010000006.1"/>
</dbReference>
<evidence type="ECO:0000313" key="3">
    <source>
        <dbReference type="Proteomes" id="UP001595697"/>
    </source>
</evidence>
<sequence length="457" mass="48202">MSRYPTVVETAKALDGGIVSSSTLTQDTLARINDPAGEGVRVYIRRNDQRAVKLAEASDILRSAGIKRSPLEGVPISVKDLFDIAGETTLAGSIALKDAPAALENAPVVQRLVAAGAVITGTTNMSEFAFSGIGINPHYGTPRNPYDRTTGRVPGGSSSGAAISVTDGMAVAAIGTDTGGSIRIPSALCGLTGFKPTARRVSAHGVVPLSTSLDSIGPLAASVTCCAIIDSIISGDGLDVPMEAPIKGLRLAVPQTIVLSDMDETVSRAFSRTLDRLSNAGAIISEIGLEEFSEVAEIYARGNMVAAEAFAWHRELLARAGDNYDPRVKLRITRGGELSAADYIRTLETRAALKRRVLQTFHCFDAMIMPTVPVIASAIQPLIDNDAKFFAANGLILRNPTMINFLDGCALSVPMHLGDEAPSGLMIAGTEMRDRQILSVGLAIERVLQQASRVCQF</sequence>
<dbReference type="Gene3D" id="3.90.1300.10">
    <property type="entry name" value="Amidase signature (AS) domain"/>
    <property type="match status" value="1"/>
</dbReference>
<dbReference type="PANTHER" id="PTHR11895:SF176">
    <property type="entry name" value="AMIDASE AMID-RELATED"/>
    <property type="match status" value="1"/>
</dbReference>
<dbReference type="PANTHER" id="PTHR11895">
    <property type="entry name" value="TRANSAMIDASE"/>
    <property type="match status" value="1"/>
</dbReference>
<evidence type="ECO:0000259" key="1">
    <source>
        <dbReference type="Pfam" id="PF01425"/>
    </source>
</evidence>
<comment type="caution">
    <text evidence="2">The sequence shown here is derived from an EMBL/GenBank/DDBJ whole genome shotgun (WGS) entry which is preliminary data.</text>
</comment>